<protein>
    <submittedName>
        <fullName evidence="1">Nuclease subunit of the excinuclease complex</fullName>
    </submittedName>
</protein>
<accession>E8N9R6</accession>
<dbReference type="EMBL" id="AP012052">
    <property type="protein sequence ID" value="BAJ74535.1"/>
    <property type="molecule type" value="Genomic_DNA"/>
</dbReference>
<evidence type="ECO:0000313" key="1">
    <source>
        <dbReference type="EMBL" id="BAJ74535.1"/>
    </source>
</evidence>
<dbReference type="Proteomes" id="UP000008975">
    <property type="component" value="Chromosome"/>
</dbReference>
<gene>
    <name evidence="1" type="ordered locus">MTES_1571</name>
</gene>
<sequence>MSTERDAAYAVVDELAEWSDWRPFFEVAEGAPMSPGVYQMRLRDDLIVYVGMAGERRGQGIRGRLSIYRRGKGAVSGFGEAALDRALADAGFIEEHLANVREGQPSRASVWAIDAIRRLDVEVRWTPCETAASALAVETAVVALLRTHGIWNRVASRAILTPASARAVAEQPIEDGAGGPTTVVALSGELGRDDGGKAVRRTLRQGFPDHVRHTSWDPLTPAHVAYVRSRLGGSRY</sequence>
<dbReference type="KEGG" id="mts:MTES_1571"/>
<name>E8N9R6_MICTS</name>
<dbReference type="AlphaFoldDB" id="E8N9R6"/>
<reference key="2">
    <citation type="submission" date="2011-02" db="EMBL/GenBank/DDBJ databases">
        <title>Genome sequence of Microbacterium testaceum StLB037.</title>
        <authorList>
            <person name="Morohoshi T."/>
            <person name="Wang W.Z."/>
            <person name="Someya N."/>
            <person name="Ikeda T."/>
        </authorList>
    </citation>
    <scope>NUCLEOTIDE SEQUENCE</scope>
    <source>
        <strain>StLB037</strain>
    </source>
</reference>
<organism evidence="1 2">
    <name type="scientific">Microbacterium testaceum (strain StLB037)</name>
    <dbReference type="NCBI Taxonomy" id="979556"/>
    <lineage>
        <taxon>Bacteria</taxon>
        <taxon>Bacillati</taxon>
        <taxon>Actinomycetota</taxon>
        <taxon>Actinomycetes</taxon>
        <taxon>Micrococcales</taxon>
        <taxon>Microbacteriaceae</taxon>
        <taxon>Microbacterium</taxon>
    </lineage>
</organism>
<dbReference type="HOGENOM" id="CLU_1174346_0_0_11"/>
<dbReference type="RefSeq" id="WP_013584660.1">
    <property type="nucleotide sequence ID" value="NC_015125.1"/>
</dbReference>
<dbReference type="eggNOG" id="ENOG50334MF">
    <property type="taxonomic scope" value="Bacteria"/>
</dbReference>
<reference evidence="1 2" key="1">
    <citation type="journal article" date="2011" name="J. Bacteriol.">
        <title>Genome sequence of Microbacterium testaceum StLB037, an N-acylhomoserine lactone-degrading bacterium isolated from potato leaves.</title>
        <authorList>
            <person name="Morohoshi T."/>
            <person name="Wang W.-Z."/>
            <person name="Someya N."/>
            <person name="Ikeda T."/>
        </authorList>
    </citation>
    <scope>NUCLEOTIDE SEQUENCE [LARGE SCALE GENOMIC DNA]</scope>
    <source>
        <strain evidence="1 2">StLB037</strain>
    </source>
</reference>
<evidence type="ECO:0000313" key="2">
    <source>
        <dbReference type="Proteomes" id="UP000008975"/>
    </source>
</evidence>
<proteinExistence type="predicted"/>